<dbReference type="InterPro" id="IPR009061">
    <property type="entry name" value="DNA-bd_dom_put_sf"/>
</dbReference>
<accession>A0A2N5ZC93</accession>
<sequence>MMIKQKEVVKDVNIKPRLLRFWIKEYSLEDYYISKKTGNQYKKNIIPILRLIKLLKEKDLFTTKSIKQIIYNIKKNNLMPQNMQFFKDLQNDILDIFSKNKPKKEDYNDIIDSKEEYYFDLLKKSERLLNKENFFDAINLLTLVKNNSTTYNLIATEMIEIAKSYRKEEKK</sequence>
<evidence type="ECO:0000313" key="3">
    <source>
        <dbReference type="Proteomes" id="UP000234857"/>
    </source>
</evidence>
<comment type="caution">
    <text evidence="2">The sequence shown here is derived from an EMBL/GenBank/DDBJ whole genome shotgun (WGS) entry which is preliminary data.</text>
</comment>
<proteinExistence type="predicted"/>
<dbReference type="SUPFAM" id="SSF46955">
    <property type="entry name" value="Putative DNA-binding domain"/>
    <property type="match status" value="1"/>
</dbReference>
<name>A0A2N5ZC93_MUIH1</name>
<dbReference type="InterPro" id="IPR000551">
    <property type="entry name" value="MerR-type_HTH_dom"/>
</dbReference>
<organism evidence="2 3">
    <name type="scientific">Muiribacterium halophilum</name>
    <dbReference type="NCBI Taxonomy" id="2053465"/>
    <lineage>
        <taxon>Bacteria</taxon>
        <taxon>Candidatus Muiribacteriota</taxon>
        <taxon>Candidatus Muiribacteriia</taxon>
        <taxon>Candidatus Muiribacteriales</taxon>
        <taxon>Candidatus Muiribacteriaceae</taxon>
        <taxon>Candidatus Muiribacterium</taxon>
    </lineage>
</organism>
<evidence type="ECO:0000259" key="1">
    <source>
        <dbReference type="Pfam" id="PF13411"/>
    </source>
</evidence>
<dbReference type="AlphaFoldDB" id="A0A2N5ZC93"/>
<protein>
    <recommendedName>
        <fullName evidence="1">HTH merR-type domain-containing protein</fullName>
    </recommendedName>
</protein>
<dbReference type="EMBL" id="PKTG01000122">
    <property type="protein sequence ID" value="PLX16214.1"/>
    <property type="molecule type" value="Genomic_DNA"/>
</dbReference>
<reference evidence="2 3" key="1">
    <citation type="submission" date="2017-11" db="EMBL/GenBank/DDBJ databases">
        <title>Genome-resolved metagenomics identifies genetic mobility, metabolic interactions, and unexpected diversity in perchlorate-reducing communities.</title>
        <authorList>
            <person name="Barnum T.P."/>
            <person name="Figueroa I.A."/>
            <person name="Carlstrom C.I."/>
            <person name="Lucas L.N."/>
            <person name="Engelbrektson A.L."/>
            <person name="Coates J.D."/>
        </authorList>
    </citation>
    <scope>NUCLEOTIDE SEQUENCE [LARGE SCALE GENOMIC DNA]</scope>
    <source>
        <strain evidence="2">BM706</strain>
    </source>
</reference>
<dbReference type="Gene3D" id="1.10.1660.10">
    <property type="match status" value="1"/>
</dbReference>
<dbReference type="GO" id="GO:0003677">
    <property type="term" value="F:DNA binding"/>
    <property type="evidence" value="ECO:0007669"/>
    <property type="project" value="InterPro"/>
</dbReference>
<evidence type="ECO:0000313" key="2">
    <source>
        <dbReference type="EMBL" id="PLX16214.1"/>
    </source>
</evidence>
<dbReference type="GO" id="GO:0006355">
    <property type="term" value="P:regulation of DNA-templated transcription"/>
    <property type="evidence" value="ECO:0007669"/>
    <property type="project" value="InterPro"/>
</dbReference>
<feature type="domain" description="HTH merR-type" evidence="1">
    <location>
        <begin position="6"/>
        <end position="70"/>
    </location>
</feature>
<gene>
    <name evidence="2" type="ORF">C0601_11375</name>
</gene>
<dbReference type="Proteomes" id="UP000234857">
    <property type="component" value="Unassembled WGS sequence"/>
</dbReference>
<dbReference type="Pfam" id="PF13411">
    <property type="entry name" value="MerR_1"/>
    <property type="match status" value="1"/>
</dbReference>